<gene>
    <name evidence="1" type="ORF">RRG08_040863</name>
</gene>
<name>A0AAE1AZK6_9GAST</name>
<evidence type="ECO:0000313" key="1">
    <source>
        <dbReference type="EMBL" id="KAK3796803.1"/>
    </source>
</evidence>
<keyword evidence="2" id="KW-1185">Reference proteome</keyword>
<reference evidence="1" key="1">
    <citation type="journal article" date="2023" name="G3 (Bethesda)">
        <title>A reference genome for the long-term kleptoplast-retaining sea slug Elysia crispata morphotype clarki.</title>
        <authorList>
            <person name="Eastman K.E."/>
            <person name="Pendleton A.L."/>
            <person name="Shaikh M.A."/>
            <person name="Suttiyut T."/>
            <person name="Ogas R."/>
            <person name="Tomko P."/>
            <person name="Gavelis G."/>
            <person name="Widhalm J.R."/>
            <person name="Wisecaver J.H."/>
        </authorList>
    </citation>
    <scope>NUCLEOTIDE SEQUENCE</scope>
    <source>
        <strain evidence="1">ECLA1</strain>
    </source>
</reference>
<dbReference type="EMBL" id="JAWDGP010000840">
    <property type="protein sequence ID" value="KAK3796803.1"/>
    <property type="molecule type" value="Genomic_DNA"/>
</dbReference>
<evidence type="ECO:0000313" key="2">
    <source>
        <dbReference type="Proteomes" id="UP001283361"/>
    </source>
</evidence>
<protein>
    <submittedName>
        <fullName evidence="1">Uncharacterized protein</fullName>
    </submittedName>
</protein>
<dbReference type="Proteomes" id="UP001283361">
    <property type="component" value="Unassembled WGS sequence"/>
</dbReference>
<accession>A0AAE1AZK6</accession>
<sequence length="74" mass="8564">MLRDLVWCLPRRAGRVPSRLPVMPSGAEWSWLSYSSRERGDQINQTRQDCESQRLKNRGSCHIALLHGPRGTWC</sequence>
<comment type="caution">
    <text evidence="1">The sequence shown here is derived from an EMBL/GenBank/DDBJ whole genome shotgun (WGS) entry which is preliminary data.</text>
</comment>
<organism evidence="1 2">
    <name type="scientific">Elysia crispata</name>
    <name type="common">lettuce slug</name>
    <dbReference type="NCBI Taxonomy" id="231223"/>
    <lineage>
        <taxon>Eukaryota</taxon>
        <taxon>Metazoa</taxon>
        <taxon>Spiralia</taxon>
        <taxon>Lophotrochozoa</taxon>
        <taxon>Mollusca</taxon>
        <taxon>Gastropoda</taxon>
        <taxon>Heterobranchia</taxon>
        <taxon>Euthyneura</taxon>
        <taxon>Panpulmonata</taxon>
        <taxon>Sacoglossa</taxon>
        <taxon>Placobranchoidea</taxon>
        <taxon>Plakobranchidae</taxon>
        <taxon>Elysia</taxon>
    </lineage>
</organism>
<proteinExistence type="predicted"/>
<dbReference type="AlphaFoldDB" id="A0AAE1AZK6"/>